<proteinExistence type="predicted"/>
<dbReference type="Pfam" id="PF01699">
    <property type="entry name" value="Na_Ca_ex"/>
    <property type="match status" value="2"/>
</dbReference>
<comment type="subcellular location">
    <subcellularLocation>
        <location evidence="1">Membrane</location>
        <topology evidence="1">Multi-pass membrane protein</topology>
    </subcellularLocation>
</comment>
<evidence type="ECO:0000313" key="8">
    <source>
        <dbReference type="Proteomes" id="UP000013964"/>
    </source>
</evidence>
<accession>R4UGV1</accession>
<dbReference type="HOGENOM" id="CLU_721428_0_0_14"/>
<dbReference type="InterPro" id="IPR044880">
    <property type="entry name" value="NCX_ion-bd_dom_sf"/>
</dbReference>
<dbReference type="KEGG" id="scr:SCHRY_v1c08040"/>
<evidence type="ECO:0000256" key="4">
    <source>
        <dbReference type="ARBA" id="ARBA00023136"/>
    </source>
</evidence>
<evidence type="ECO:0000256" key="2">
    <source>
        <dbReference type="ARBA" id="ARBA00022692"/>
    </source>
</evidence>
<keyword evidence="3 5" id="KW-1133">Transmembrane helix</keyword>
<feature type="transmembrane region" description="Helical" evidence="5">
    <location>
        <begin position="169"/>
        <end position="188"/>
    </location>
</feature>
<feature type="transmembrane region" description="Helical" evidence="5">
    <location>
        <begin position="126"/>
        <end position="149"/>
    </location>
</feature>
<evidence type="ECO:0000259" key="6">
    <source>
        <dbReference type="Pfam" id="PF01699"/>
    </source>
</evidence>
<feature type="domain" description="Sodium/calcium exchanger membrane region" evidence="6">
    <location>
        <begin position="26"/>
        <end position="178"/>
    </location>
</feature>
<evidence type="ECO:0000256" key="1">
    <source>
        <dbReference type="ARBA" id="ARBA00004141"/>
    </source>
</evidence>
<feature type="domain" description="Sodium/calcium exchanger membrane region" evidence="6">
    <location>
        <begin position="225"/>
        <end position="355"/>
    </location>
</feature>
<dbReference type="RefSeq" id="WP_016339201.1">
    <property type="nucleotide sequence ID" value="NC_021280.1"/>
</dbReference>
<feature type="transmembrane region" description="Helical" evidence="5">
    <location>
        <begin position="25"/>
        <end position="49"/>
    </location>
</feature>
<dbReference type="GO" id="GO:0016020">
    <property type="term" value="C:membrane"/>
    <property type="evidence" value="ECO:0007669"/>
    <property type="project" value="UniProtKB-SubCell"/>
</dbReference>
<feature type="transmembrane region" description="Helical" evidence="5">
    <location>
        <begin position="61"/>
        <end position="84"/>
    </location>
</feature>
<feature type="transmembrane region" description="Helical" evidence="5">
    <location>
        <begin position="224"/>
        <end position="246"/>
    </location>
</feature>
<dbReference type="InterPro" id="IPR004837">
    <property type="entry name" value="NaCa_Exmemb"/>
</dbReference>
<dbReference type="AlphaFoldDB" id="R4UGV1"/>
<dbReference type="STRING" id="1276227.SCHRY_v1c08040"/>
<dbReference type="Proteomes" id="UP000013964">
    <property type="component" value="Chromosome"/>
</dbReference>
<gene>
    <name evidence="7" type="ORF">SCHRY_v1c08040</name>
</gene>
<dbReference type="EMBL" id="CP005077">
    <property type="protein sequence ID" value="AGM25380.1"/>
    <property type="molecule type" value="Genomic_DNA"/>
</dbReference>
<reference evidence="7 8" key="1">
    <citation type="journal article" date="2013" name="Genome Biol. Evol.">
        <title>Complete genomes of two dipteran-associated spiroplasmas provided insights into the origin, dynamics, and impacts of viral invasion in spiroplasma.</title>
        <authorList>
            <person name="Ku C."/>
            <person name="Lo W.S."/>
            <person name="Chen L.L."/>
            <person name="Kuo C.H."/>
        </authorList>
    </citation>
    <scope>NUCLEOTIDE SEQUENCE [LARGE SCALE GENOMIC DNA]</scope>
    <source>
        <strain evidence="7 8">DF-1</strain>
    </source>
</reference>
<protein>
    <submittedName>
        <fullName evidence="7">Cation:H+ antiporter</fullName>
    </submittedName>
</protein>
<feature type="transmembrane region" description="Helical" evidence="5">
    <location>
        <begin position="258"/>
        <end position="281"/>
    </location>
</feature>
<dbReference type="GO" id="GO:0055085">
    <property type="term" value="P:transmembrane transport"/>
    <property type="evidence" value="ECO:0007669"/>
    <property type="project" value="InterPro"/>
</dbReference>
<organism evidence="7 8">
    <name type="scientific">Spiroplasma chrysopicola DF-1</name>
    <dbReference type="NCBI Taxonomy" id="1276227"/>
    <lineage>
        <taxon>Bacteria</taxon>
        <taxon>Bacillati</taxon>
        <taxon>Mycoplasmatota</taxon>
        <taxon>Mollicutes</taxon>
        <taxon>Entomoplasmatales</taxon>
        <taxon>Spiroplasmataceae</taxon>
        <taxon>Spiroplasma</taxon>
    </lineage>
</organism>
<feature type="transmembrane region" description="Helical" evidence="5">
    <location>
        <begin position="96"/>
        <end position="114"/>
    </location>
</feature>
<dbReference type="eggNOG" id="COG0530">
    <property type="taxonomic scope" value="Bacteria"/>
</dbReference>
<dbReference type="PATRIC" id="fig|1276227.3.peg.813"/>
<keyword evidence="8" id="KW-1185">Reference proteome</keyword>
<feature type="transmembrane region" description="Helical" evidence="5">
    <location>
        <begin position="360"/>
        <end position="381"/>
    </location>
</feature>
<evidence type="ECO:0000256" key="3">
    <source>
        <dbReference type="ARBA" id="ARBA00022989"/>
    </source>
</evidence>
<feature type="transmembrane region" description="Helical" evidence="5">
    <location>
        <begin position="327"/>
        <end position="348"/>
    </location>
</feature>
<dbReference type="Gene3D" id="1.20.1420.30">
    <property type="entry name" value="NCX, central ion-binding region"/>
    <property type="match status" value="1"/>
</dbReference>
<dbReference type="OrthoDB" id="387709at2"/>
<keyword evidence="4 5" id="KW-0472">Membrane</keyword>
<evidence type="ECO:0000313" key="7">
    <source>
        <dbReference type="EMBL" id="AGM25380.1"/>
    </source>
</evidence>
<name>R4UGV1_9MOLU</name>
<keyword evidence="2 5" id="KW-0812">Transmembrane</keyword>
<sequence length="384" mass="43092">MTLFSWNIDFFKKLGLYDGPVAQGVVWLIFLVLAVGVVFSAMYLSNFLIAYTARKKIGQSLAGGIILAIITSLPELTIAITMGANNRPEFSLGNTIGSNSYYMALFALASLIFIKRQKFVKINKFHWSLLIEALIFMTILFLAFLPNSFGLNANALLPFLTATIPGIKMSWLWLVFLVSYITLIAVVIHRQRKRMKHQPGLEFHIEPEQHEEKDYKNHLSVKRIAIIFVGLSFLLVFLAFALSITADILPHVYGIPETSVGGLILSFVTNCPELATTFVMFKKNKRMIAFGGLVGSLNFKIVINFFTDLAFRPTGSLGYITGDDPYFLQYSALMLLQLVMLWLTFATVTKKVQHNKPAYIAINASIIATYVITWILLLLLIPQV</sequence>
<evidence type="ECO:0000256" key="5">
    <source>
        <dbReference type="SAM" id="Phobius"/>
    </source>
</evidence>
<feature type="transmembrane region" description="Helical" evidence="5">
    <location>
        <begin position="288"/>
        <end position="307"/>
    </location>
</feature>